<evidence type="ECO:0000313" key="2">
    <source>
        <dbReference type="EMBL" id="KKT82818.1"/>
    </source>
</evidence>
<dbReference type="AlphaFoldDB" id="A0A0G1KH01"/>
<evidence type="ECO:0000313" key="3">
    <source>
        <dbReference type="Proteomes" id="UP000033915"/>
    </source>
</evidence>
<gene>
    <name evidence="2" type="ORF">UW81_C0035G0005</name>
</gene>
<keyword evidence="1" id="KW-0812">Transmembrane</keyword>
<keyword evidence="1" id="KW-1133">Transmembrane helix</keyword>
<proteinExistence type="predicted"/>
<keyword evidence="1" id="KW-0472">Membrane</keyword>
<dbReference type="EMBL" id="LCJT01000035">
    <property type="protein sequence ID" value="KKT82818.1"/>
    <property type="molecule type" value="Genomic_DNA"/>
</dbReference>
<protein>
    <submittedName>
        <fullName evidence="2">Uncharacterized protein</fullName>
    </submittedName>
</protein>
<sequence length="75" mass="8332">MGGADKKWKGNFWFCFAASDYEKSNLILTFLFALFSVLTARRGASSRRFVVVLNYVPPTEFSGNSISGASPYKIP</sequence>
<dbReference type="Proteomes" id="UP000033915">
    <property type="component" value="Unassembled WGS sequence"/>
</dbReference>
<organism evidence="2 3">
    <name type="scientific">Candidatus Giovannonibacteria bacterium GW2011_GWC2_44_9</name>
    <dbReference type="NCBI Taxonomy" id="1618658"/>
    <lineage>
        <taxon>Bacteria</taxon>
        <taxon>Candidatus Giovannoniibacteriota</taxon>
    </lineage>
</organism>
<name>A0A0G1KH01_9BACT</name>
<evidence type="ECO:0000256" key="1">
    <source>
        <dbReference type="SAM" id="Phobius"/>
    </source>
</evidence>
<comment type="caution">
    <text evidence="2">The sequence shown here is derived from an EMBL/GenBank/DDBJ whole genome shotgun (WGS) entry which is preliminary data.</text>
</comment>
<feature type="transmembrane region" description="Helical" evidence="1">
    <location>
        <begin position="26"/>
        <end position="44"/>
    </location>
</feature>
<reference evidence="2 3" key="1">
    <citation type="journal article" date="2015" name="Nature">
        <title>rRNA introns, odd ribosomes, and small enigmatic genomes across a large radiation of phyla.</title>
        <authorList>
            <person name="Brown C.T."/>
            <person name="Hug L.A."/>
            <person name="Thomas B.C."/>
            <person name="Sharon I."/>
            <person name="Castelle C.J."/>
            <person name="Singh A."/>
            <person name="Wilkins M.J."/>
            <person name="Williams K.H."/>
            <person name="Banfield J.F."/>
        </authorList>
    </citation>
    <scope>NUCLEOTIDE SEQUENCE [LARGE SCALE GENOMIC DNA]</scope>
</reference>
<accession>A0A0G1KH01</accession>